<keyword evidence="6 12" id="KW-0547">Nucleotide-binding</keyword>
<dbReference type="PANTHER" id="PTHR11777:SF9">
    <property type="entry name" value="ALANINE--TRNA LIGASE, CYTOPLASMIC"/>
    <property type="match status" value="1"/>
</dbReference>
<comment type="similarity">
    <text evidence="2 12">Belongs to the class-II aminoacyl-tRNA synthetase family.</text>
</comment>
<evidence type="ECO:0000256" key="11">
    <source>
        <dbReference type="ARBA" id="ARBA00023146"/>
    </source>
</evidence>
<dbReference type="GO" id="GO:0005829">
    <property type="term" value="C:cytosol"/>
    <property type="evidence" value="ECO:0007669"/>
    <property type="project" value="TreeGrafter"/>
</dbReference>
<evidence type="ECO:0000313" key="16">
    <source>
        <dbReference type="Proteomes" id="UP000754644"/>
    </source>
</evidence>
<keyword evidence="11 12" id="KW-0030">Aminoacyl-tRNA synthetase</keyword>
<evidence type="ECO:0000256" key="7">
    <source>
        <dbReference type="ARBA" id="ARBA00022833"/>
    </source>
</evidence>
<evidence type="ECO:0000256" key="5">
    <source>
        <dbReference type="ARBA" id="ARBA00022723"/>
    </source>
</evidence>
<dbReference type="GO" id="GO:0004813">
    <property type="term" value="F:alanine-tRNA ligase activity"/>
    <property type="evidence" value="ECO:0007669"/>
    <property type="project" value="UniProtKB-UniRule"/>
</dbReference>
<dbReference type="Pfam" id="PF01411">
    <property type="entry name" value="tRNA-synt_2c"/>
    <property type="match status" value="1"/>
</dbReference>
<sequence>MNSRELRKAFLDYFASQGHTIVDSSSLVPDNDPTLLFTNAGMVQFKEALAFRENRGYTRATTCQRCIRAGGKHNDLDNVGYTARHHTFFEMLGNFSFGDYFKKEAIEFAWEFLTQVIKLPPERLWITVHTDDDEAEAIWVNHIGFDPKRITRLGDDDNFWTMGDTGPCGPSSEIFWDHGPSVPGGPPGSPDGELDRYIEIWNLVFTQFDRSADGTLTPLPKPCVDTGMGLERLAAVLQDVHTNYDIDLFQALIHRTASLLNCTDLQNPSLKVIADHIRAAAFLVADGVLPSNEGRGYVMRRIIRRALRHGHKLQSTQPFFHQLVGCLVEQMGDAYPLLRATQAQIERVLLKEEQQFELTLDHGMRILTEAIGTLKGNEIPGDVVFKLYDTFGFPTDLTADIARERDLQLDMLGFERAMEAQRQRARAASKFGAVDIARYQVDSTTEFVGYSSLHGESKVVALFLGDSAVDSLTADGEGVVVLDSTPFYAESGGQVGDSGRLLANGLVFDVVDTIKAGNAFLHKGKLIEGSLAMGDVLSAEVDRLQRDATRLNHSATHLLHAALKLVLGEHVNQRGSLVDAERFRFDFSHFEPMTQVEIRKIERIVNEQIQRNSEIETEIMDLEAAREKGAMALFGEKYSEQVRVLTMGEGFSVELCGGTHASRTGDIGIFRIVTEQGIASGVRRIEGVTGLRALERIEGLEASLAETAALLRADQGNILGKVRSLLEQNKKLEKEVAQLSMKLASGAGSDLVEAVIEIHGVKVIVKDLDGSDPKALPDVLDQLKNKLQSGVVVLACVTDGKVALIAGVTKDLTARVNAGTLINHVATQVGGKGGGRPDMARAGGTEPQGLAAALASVTPYLDQLLG</sequence>
<keyword evidence="3 12" id="KW-0820">tRNA-binding</keyword>
<evidence type="ECO:0000256" key="9">
    <source>
        <dbReference type="ARBA" id="ARBA00022884"/>
    </source>
</evidence>
<dbReference type="Gene3D" id="3.30.54.20">
    <property type="match status" value="1"/>
</dbReference>
<organism evidence="15 16">
    <name type="scientific">SAR86 cluster bacterium</name>
    <dbReference type="NCBI Taxonomy" id="2030880"/>
    <lineage>
        <taxon>Bacteria</taxon>
        <taxon>Pseudomonadati</taxon>
        <taxon>Pseudomonadota</taxon>
        <taxon>Gammaproteobacteria</taxon>
        <taxon>SAR86 cluster</taxon>
    </lineage>
</organism>
<dbReference type="EMBL" id="JABMOJ010000499">
    <property type="protein sequence ID" value="NQV66328.1"/>
    <property type="molecule type" value="Genomic_DNA"/>
</dbReference>
<evidence type="ECO:0000256" key="2">
    <source>
        <dbReference type="ARBA" id="ARBA00008226"/>
    </source>
</evidence>
<feature type="binding site" evidence="12">
    <location>
        <position position="553"/>
    </location>
    <ligand>
        <name>Zn(2+)</name>
        <dbReference type="ChEBI" id="CHEBI:29105"/>
    </ligand>
</feature>
<dbReference type="InterPro" id="IPR002318">
    <property type="entry name" value="Ala-tRNA-lgiase_IIc"/>
</dbReference>
<dbReference type="SUPFAM" id="SSF101353">
    <property type="entry name" value="Putative anticodon-binding domain of alanyl-tRNA synthetase (AlaRS)"/>
    <property type="match status" value="1"/>
</dbReference>
<dbReference type="Pfam" id="PF02272">
    <property type="entry name" value="DHHA1"/>
    <property type="match status" value="1"/>
</dbReference>
<dbReference type="GO" id="GO:0000049">
    <property type="term" value="F:tRNA binding"/>
    <property type="evidence" value="ECO:0007669"/>
    <property type="project" value="UniProtKB-KW"/>
</dbReference>
<keyword evidence="13" id="KW-0175">Coiled coil</keyword>
<evidence type="ECO:0000256" key="10">
    <source>
        <dbReference type="ARBA" id="ARBA00022917"/>
    </source>
</evidence>
<evidence type="ECO:0000256" key="3">
    <source>
        <dbReference type="ARBA" id="ARBA00022555"/>
    </source>
</evidence>
<dbReference type="InterPro" id="IPR050058">
    <property type="entry name" value="Ala-tRNA_ligase"/>
</dbReference>
<dbReference type="NCBIfam" id="TIGR00344">
    <property type="entry name" value="alaS"/>
    <property type="match status" value="1"/>
</dbReference>
<keyword evidence="7 12" id="KW-0862">Zinc</keyword>
<dbReference type="CDD" id="cd00673">
    <property type="entry name" value="AlaRS_core"/>
    <property type="match status" value="1"/>
</dbReference>
<dbReference type="InterPro" id="IPR018164">
    <property type="entry name" value="Ala-tRNA-synth_IIc_N"/>
</dbReference>
<comment type="function">
    <text evidence="12">Catalyzes the attachment of alanine to tRNA(Ala) in a two-step reaction: alanine is first activated by ATP to form Ala-AMP and then transferred to the acceptor end of tRNA(Ala). Also edits incorrectly charged Ser-tRNA(Ala) and Gly-tRNA(Ala) via its editing domain.</text>
</comment>
<dbReference type="InterPro" id="IPR009000">
    <property type="entry name" value="Transl_B-barrel_sf"/>
</dbReference>
<dbReference type="InterPro" id="IPR023033">
    <property type="entry name" value="Ala_tRNA_ligase_euk/bac"/>
</dbReference>
<dbReference type="GO" id="GO:0005524">
    <property type="term" value="F:ATP binding"/>
    <property type="evidence" value="ECO:0007669"/>
    <property type="project" value="UniProtKB-UniRule"/>
</dbReference>
<evidence type="ECO:0000256" key="4">
    <source>
        <dbReference type="ARBA" id="ARBA00022598"/>
    </source>
</evidence>
<keyword evidence="12" id="KW-0963">Cytoplasm</keyword>
<keyword evidence="5 12" id="KW-0479">Metal-binding</keyword>
<dbReference type="PROSITE" id="PS50860">
    <property type="entry name" value="AA_TRNA_LIGASE_II_ALA"/>
    <property type="match status" value="1"/>
</dbReference>
<gene>
    <name evidence="12 15" type="primary">alaS</name>
    <name evidence="15" type="ORF">HQ497_13285</name>
</gene>
<feature type="binding site" evidence="12">
    <location>
        <position position="557"/>
    </location>
    <ligand>
        <name>Zn(2+)</name>
        <dbReference type="ChEBI" id="CHEBI:29105"/>
    </ligand>
</feature>
<dbReference type="Proteomes" id="UP000754644">
    <property type="component" value="Unassembled WGS sequence"/>
</dbReference>
<dbReference type="Gene3D" id="3.30.930.10">
    <property type="entry name" value="Bira Bifunctional Protein, Domain 2"/>
    <property type="match status" value="1"/>
</dbReference>
<dbReference type="SUPFAM" id="SSF55186">
    <property type="entry name" value="ThrRS/AlaRS common domain"/>
    <property type="match status" value="1"/>
</dbReference>
<dbReference type="EC" id="6.1.1.7" evidence="12"/>
<dbReference type="FunFam" id="3.30.980.10:FF:000004">
    <property type="entry name" value="Alanine--tRNA ligase, cytoplasmic"/>
    <property type="match status" value="1"/>
</dbReference>
<keyword evidence="9 12" id="KW-0694">RNA-binding</keyword>
<proteinExistence type="inferred from homology"/>
<evidence type="ECO:0000256" key="13">
    <source>
        <dbReference type="SAM" id="Coils"/>
    </source>
</evidence>
<keyword evidence="4 12" id="KW-0436">Ligase</keyword>
<dbReference type="Gene3D" id="6.10.250.550">
    <property type="match status" value="1"/>
</dbReference>
<dbReference type="FunFam" id="3.30.54.20:FF:000001">
    <property type="entry name" value="Alanine--tRNA ligase"/>
    <property type="match status" value="1"/>
</dbReference>
<dbReference type="InterPro" id="IPR018165">
    <property type="entry name" value="Ala-tRNA-synth_IIc_core"/>
</dbReference>
<dbReference type="InterPro" id="IPR018163">
    <property type="entry name" value="Thr/Ala-tRNA-synth_IIc_edit"/>
</dbReference>
<dbReference type="SUPFAM" id="SSF55681">
    <property type="entry name" value="Class II aaRS and biotin synthetases"/>
    <property type="match status" value="1"/>
</dbReference>
<dbReference type="GO" id="GO:0045892">
    <property type="term" value="P:negative regulation of DNA-templated transcription"/>
    <property type="evidence" value="ECO:0007669"/>
    <property type="project" value="TreeGrafter"/>
</dbReference>
<dbReference type="InterPro" id="IPR045864">
    <property type="entry name" value="aa-tRNA-synth_II/BPL/LPL"/>
</dbReference>
<dbReference type="HAMAP" id="MF_00036_B">
    <property type="entry name" value="Ala_tRNA_synth_B"/>
    <property type="match status" value="1"/>
</dbReference>
<comment type="subcellular location">
    <subcellularLocation>
        <location evidence="1 12">Cytoplasm</location>
    </subcellularLocation>
</comment>
<feature type="coiled-coil region" evidence="13">
    <location>
        <begin position="598"/>
        <end position="625"/>
    </location>
</feature>
<evidence type="ECO:0000256" key="6">
    <source>
        <dbReference type="ARBA" id="ARBA00022741"/>
    </source>
</evidence>
<name>A0A973AA07_9GAMM</name>
<dbReference type="PRINTS" id="PR00980">
    <property type="entry name" value="TRNASYNTHALA"/>
</dbReference>
<dbReference type="Gene3D" id="3.10.310.40">
    <property type="match status" value="1"/>
</dbReference>
<evidence type="ECO:0000256" key="12">
    <source>
        <dbReference type="HAMAP-Rule" id="MF_00036"/>
    </source>
</evidence>
<evidence type="ECO:0000256" key="1">
    <source>
        <dbReference type="ARBA" id="ARBA00004496"/>
    </source>
</evidence>
<keyword evidence="10 12" id="KW-0648">Protein biosynthesis</keyword>
<dbReference type="InterPro" id="IPR003156">
    <property type="entry name" value="DHHA1_dom"/>
</dbReference>
<evidence type="ECO:0000259" key="14">
    <source>
        <dbReference type="PROSITE" id="PS50860"/>
    </source>
</evidence>
<comment type="caution">
    <text evidence="15">The sequence shown here is derived from an EMBL/GenBank/DDBJ whole genome shotgun (WGS) entry which is preliminary data.</text>
</comment>
<comment type="cofactor">
    <cofactor evidence="12">
        <name>Zn(2+)</name>
        <dbReference type="ChEBI" id="CHEBI:29105"/>
    </cofactor>
    <text evidence="12">Binds 1 zinc ion per subunit.</text>
</comment>
<dbReference type="Pfam" id="PF07973">
    <property type="entry name" value="tRNA_SAD"/>
    <property type="match status" value="1"/>
</dbReference>
<feature type="domain" description="Alanyl-transfer RNA synthetases family profile" evidence="14">
    <location>
        <begin position="1"/>
        <end position="699"/>
    </location>
</feature>
<keyword evidence="8 12" id="KW-0067">ATP-binding</keyword>
<reference evidence="15" key="1">
    <citation type="submission" date="2020-05" db="EMBL/GenBank/DDBJ databases">
        <title>Sulfur intermediates as new biogeochemical hubs in an aquatic model microbial ecosystem.</title>
        <authorList>
            <person name="Vigneron A."/>
        </authorList>
    </citation>
    <scope>NUCLEOTIDE SEQUENCE</scope>
    <source>
        <strain evidence="15">Bin.250</strain>
    </source>
</reference>
<evidence type="ECO:0000256" key="8">
    <source>
        <dbReference type="ARBA" id="ARBA00022840"/>
    </source>
</evidence>
<feature type="binding site" evidence="12">
    <location>
        <position position="656"/>
    </location>
    <ligand>
        <name>Zn(2+)</name>
        <dbReference type="ChEBI" id="CHEBI:29105"/>
    </ligand>
</feature>
<dbReference type="Gene3D" id="3.30.980.10">
    <property type="entry name" value="Threonyl-trna Synthetase, Chain A, domain 2"/>
    <property type="match status" value="1"/>
</dbReference>
<dbReference type="SMART" id="SM00863">
    <property type="entry name" value="tRNA_SAD"/>
    <property type="match status" value="1"/>
</dbReference>
<dbReference type="FunFam" id="3.30.930.10:FF:000004">
    <property type="entry name" value="Alanine--tRNA ligase"/>
    <property type="match status" value="1"/>
</dbReference>
<comment type="catalytic activity">
    <reaction evidence="12">
        <text>tRNA(Ala) + L-alanine + ATP = L-alanyl-tRNA(Ala) + AMP + diphosphate</text>
        <dbReference type="Rhea" id="RHEA:12540"/>
        <dbReference type="Rhea" id="RHEA-COMP:9657"/>
        <dbReference type="Rhea" id="RHEA-COMP:9923"/>
        <dbReference type="ChEBI" id="CHEBI:30616"/>
        <dbReference type="ChEBI" id="CHEBI:33019"/>
        <dbReference type="ChEBI" id="CHEBI:57972"/>
        <dbReference type="ChEBI" id="CHEBI:78442"/>
        <dbReference type="ChEBI" id="CHEBI:78497"/>
        <dbReference type="ChEBI" id="CHEBI:456215"/>
        <dbReference type="EC" id="6.1.1.7"/>
    </reaction>
</comment>
<dbReference type="GO" id="GO:0002161">
    <property type="term" value="F:aminoacyl-tRNA deacylase activity"/>
    <property type="evidence" value="ECO:0007669"/>
    <property type="project" value="TreeGrafter"/>
</dbReference>
<dbReference type="InterPro" id="IPR018162">
    <property type="entry name" value="Ala-tRNA-ligase_IIc_anticod-bd"/>
</dbReference>
<protein>
    <recommendedName>
        <fullName evidence="12">Alanine--tRNA ligase</fullName>
        <ecNumber evidence="12">6.1.1.7</ecNumber>
    </recommendedName>
    <alternativeName>
        <fullName evidence="12">Alanyl-tRNA synthetase</fullName>
        <shortName evidence="12">AlaRS</shortName>
    </alternativeName>
</protein>
<feature type="binding site" evidence="12">
    <location>
        <position position="660"/>
    </location>
    <ligand>
        <name>Zn(2+)</name>
        <dbReference type="ChEBI" id="CHEBI:29105"/>
    </ligand>
</feature>
<dbReference type="GO" id="GO:0008270">
    <property type="term" value="F:zinc ion binding"/>
    <property type="evidence" value="ECO:0007669"/>
    <property type="project" value="UniProtKB-UniRule"/>
</dbReference>
<evidence type="ECO:0000313" key="15">
    <source>
        <dbReference type="EMBL" id="NQV66328.1"/>
    </source>
</evidence>
<dbReference type="Gene3D" id="2.40.30.130">
    <property type="match status" value="1"/>
</dbReference>
<dbReference type="FunFam" id="2.40.30.130:FF:000001">
    <property type="entry name" value="Alanine--tRNA ligase"/>
    <property type="match status" value="1"/>
</dbReference>
<dbReference type="InterPro" id="IPR012947">
    <property type="entry name" value="tRNA_SAD"/>
</dbReference>
<accession>A0A973AA07</accession>
<dbReference type="GO" id="GO:0006419">
    <property type="term" value="P:alanyl-tRNA aminoacylation"/>
    <property type="evidence" value="ECO:0007669"/>
    <property type="project" value="UniProtKB-UniRule"/>
</dbReference>
<dbReference type="SUPFAM" id="SSF50447">
    <property type="entry name" value="Translation proteins"/>
    <property type="match status" value="1"/>
</dbReference>
<comment type="domain">
    <text evidence="12">Consists of three domains; the N-terminal catalytic domain, the editing domain and the C-terminal C-Ala domain. The editing domain removes incorrectly charged amino acids, while the C-Ala domain, along with tRNA(Ala), serves as a bridge to cooperatively bring together the editing and aminoacylation centers thus stimulating deacylation of misacylated tRNAs.</text>
</comment>
<dbReference type="PANTHER" id="PTHR11777">
    <property type="entry name" value="ALANYL-TRNA SYNTHETASE"/>
    <property type="match status" value="1"/>
</dbReference>
<dbReference type="AlphaFoldDB" id="A0A973AA07"/>
<dbReference type="FunFam" id="3.10.310.40:FF:000001">
    <property type="entry name" value="Alanine--tRNA ligase"/>
    <property type="match status" value="1"/>
</dbReference>